<sequence length="162" mass="17946">MGSMRSGANGLAAVYGRSVSRYYSTEKRQKASVPPEALDREILFPLSPFLFILMSNALTFLIDKAVAEDRIKGIKLNMRSPSLTHCLFADDTVIFGKASIQEAERIMEIINDYGLITDQEVNINESSVFFSANVPAEEKNDFINHIGFSPSNCNSKYLGVPT</sequence>
<dbReference type="EMBL" id="OZ034813">
    <property type="protein sequence ID" value="CAL1355970.1"/>
    <property type="molecule type" value="Genomic_DNA"/>
</dbReference>
<evidence type="ECO:0008006" key="3">
    <source>
        <dbReference type="Google" id="ProtNLM"/>
    </source>
</evidence>
<reference evidence="1 2" key="1">
    <citation type="submission" date="2024-04" db="EMBL/GenBank/DDBJ databases">
        <authorList>
            <person name="Fracassetti M."/>
        </authorList>
    </citation>
    <scope>NUCLEOTIDE SEQUENCE [LARGE SCALE GENOMIC DNA]</scope>
</reference>
<accession>A0AAV2CJP5</accession>
<protein>
    <recommendedName>
        <fullName evidence="3">Reverse transcriptase</fullName>
    </recommendedName>
</protein>
<gene>
    <name evidence="1" type="ORF">LTRI10_LOCUS3697</name>
</gene>
<evidence type="ECO:0000313" key="2">
    <source>
        <dbReference type="Proteomes" id="UP001497516"/>
    </source>
</evidence>
<evidence type="ECO:0000313" key="1">
    <source>
        <dbReference type="EMBL" id="CAL1355970.1"/>
    </source>
</evidence>
<organism evidence="1 2">
    <name type="scientific">Linum trigynum</name>
    <dbReference type="NCBI Taxonomy" id="586398"/>
    <lineage>
        <taxon>Eukaryota</taxon>
        <taxon>Viridiplantae</taxon>
        <taxon>Streptophyta</taxon>
        <taxon>Embryophyta</taxon>
        <taxon>Tracheophyta</taxon>
        <taxon>Spermatophyta</taxon>
        <taxon>Magnoliopsida</taxon>
        <taxon>eudicotyledons</taxon>
        <taxon>Gunneridae</taxon>
        <taxon>Pentapetalae</taxon>
        <taxon>rosids</taxon>
        <taxon>fabids</taxon>
        <taxon>Malpighiales</taxon>
        <taxon>Linaceae</taxon>
        <taxon>Linum</taxon>
    </lineage>
</organism>
<name>A0AAV2CJP5_9ROSI</name>
<dbReference type="Proteomes" id="UP001497516">
    <property type="component" value="Chromosome 1"/>
</dbReference>
<keyword evidence="2" id="KW-1185">Reference proteome</keyword>
<proteinExistence type="predicted"/>
<dbReference type="AlphaFoldDB" id="A0AAV2CJP5"/>